<organism evidence="1">
    <name type="scientific">marine sediment metagenome</name>
    <dbReference type="NCBI Taxonomy" id="412755"/>
    <lineage>
        <taxon>unclassified sequences</taxon>
        <taxon>metagenomes</taxon>
        <taxon>ecological metagenomes</taxon>
    </lineage>
</organism>
<reference evidence="1" key="1">
    <citation type="journal article" date="2015" name="Nature">
        <title>Complex archaea that bridge the gap between prokaryotes and eukaryotes.</title>
        <authorList>
            <person name="Spang A."/>
            <person name="Saw J.H."/>
            <person name="Jorgensen S.L."/>
            <person name="Zaremba-Niedzwiedzka K."/>
            <person name="Martijn J."/>
            <person name="Lind A.E."/>
            <person name="van Eijk R."/>
            <person name="Schleper C."/>
            <person name="Guy L."/>
            <person name="Ettema T.J."/>
        </authorList>
    </citation>
    <scope>NUCLEOTIDE SEQUENCE</scope>
</reference>
<dbReference type="AlphaFoldDB" id="A0A0F9PNW8"/>
<gene>
    <name evidence="1" type="ORF">LCGC14_0819470</name>
</gene>
<dbReference type="InterPro" id="IPR021799">
    <property type="entry name" value="PIN-like_prokaryotic"/>
</dbReference>
<evidence type="ECO:0000313" key="1">
    <source>
        <dbReference type="EMBL" id="KKN31884.1"/>
    </source>
</evidence>
<dbReference type="PANTHER" id="PTHR39550">
    <property type="entry name" value="SLL0658 PROTEIN"/>
    <property type="match status" value="1"/>
</dbReference>
<name>A0A0F9PNW8_9ZZZZ</name>
<comment type="caution">
    <text evidence="1">The sequence shown here is derived from an EMBL/GenBank/DDBJ whole genome shotgun (WGS) entry which is preliminary data.</text>
</comment>
<proteinExistence type="predicted"/>
<dbReference type="PANTHER" id="PTHR39550:SF1">
    <property type="entry name" value="SLL0658 PROTEIN"/>
    <property type="match status" value="1"/>
</dbReference>
<dbReference type="Pfam" id="PF11848">
    <property type="entry name" value="DUF3368"/>
    <property type="match status" value="1"/>
</dbReference>
<accession>A0A0F9PNW8</accession>
<evidence type="ECO:0008006" key="2">
    <source>
        <dbReference type="Google" id="ProtNLM"/>
    </source>
</evidence>
<dbReference type="EMBL" id="LAZR01002296">
    <property type="protein sequence ID" value="KKN31884.1"/>
    <property type="molecule type" value="Genomic_DNA"/>
</dbReference>
<protein>
    <recommendedName>
        <fullName evidence="2">PIN domain-containing protein</fullName>
    </recommendedName>
</protein>
<sequence length="164" mass="18862">MIILDASPLIHLTKIGKLEYIIDLFDFIIISNAVYKEVIEKGIKAGYSDATLILNYLKNNKIKEIKIKNPDPFLKEYLHPGESESIQLANHLKCILIIDEKKGRLIAEQNGIEFLTTSDLLLLLLREGLINFDFFKKNLGKYSEDGWLGAPIYQKYLEKGKKYE</sequence>